<dbReference type="RefSeq" id="WP_220641010.1">
    <property type="nucleotide sequence ID" value="NZ_CP080429.1"/>
</dbReference>
<keyword evidence="1" id="KW-0732">Signal</keyword>
<feature type="signal peptide" evidence="1">
    <location>
        <begin position="1"/>
        <end position="22"/>
    </location>
</feature>
<dbReference type="EMBL" id="CP080429">
    <property type="protein sequence ID" value="QYJ68670.1"/>
    <property type="molecule type" value="Genomic_DNA"/>
</dbReference>
<dbReference type="Gene3D" id="2.60.40.3620">
    <property type="match status" value="1"/>
</dbReference>
<gene>
    <name evidence="3" type="ORF">K1I41_01975</name>
</gene>
<sequence length="376" mass="40482">MKKIFNLSILSLLFLSIMSCSTDDNKILVEPTGAPVLNAPQDGAEIILNPNANDAVAITMVWDHGRYSVETAVDYSIEIAIAGTEFAEPLKIATTNNRFLALTGEQLSGYLLNASPDGLGLPEETEAVMIQARVTATIGDNGDLPETSNTITFNIIFPDEDVVIEPEDPMLFLVGSAQANYGLSEWDNTTAIPMRYIGDGTTMLFEAYVKVGANQSFKFIGEQGTWDNGNYGTIDGAQNGNLQNDGGSGDIKVAETDGDGLYYVWVDIDNLEYKSIKMNWGIIGAATPGGWDGETPMTYDFAENKFSITETLTTENMKLRSKNTGDFISGNEWAFQVGADDPFAYNTNAGDIAVTAGEATIELVIDFDGAVTLTGI</sequence>
<dbReference type="Proteomes" id="UP000825381">
    <property type="component" value="Chromosome"/>
</dbReference>
<organism evidence="3 4">
    <name type="scientific">Flavobacterium litorale</name>
    <dbReference type="NCBI Taxonomy" id="2856519"/>
    <lineage>
        <taxon>Bacteria</taxon>
        <taxon>Pseudomonadati</taxon>
        <taxon>Bacteroidota</taxon>
        <taxon>Flavobacteriia</taxon>
        <taxon>Flavobacteriales</taxon>
        <taxon>Flavobacteriaceae</taxon>
        <taxon>Flavobacterium</taxon>
    </lineage>
</organism>
<proteinExistence type="predicted"/>
<dbReference type="Pfam" id="PF14292">
    <property type="entry name" value="SusE"/>
    <property type="match status" value="1"/>
</dbReference>
<reference evidence="3 4" key="1">
    <citation type="submission" date="2021-07" db="EMBL/GenBank/DDBJ databases">
        <title>Flavobacterium WSW3-B6 sp.nov, isolated from seaweed.</title>
        <authorList>
            <person name="Muhammad N."/>
            <person name="Ho H."/>
            <person name="Lee Y.-J."/>
            <person name="Nguyen T."/>
            <person name="Ho J."/>
            <person name="Kim S.-G."/>
        </authorList>
    </citation>
    <scope>NUCLEOTIDE SEQUENCE [LARGE SCALE GENOMIC DNA]</scope>
    <source>
        <strain evidence="3 4">WSW3-B6</strain>
    </source>
</reference>
<feature type="chain" id="PRO_5047035087" evidence="1">
    <location>
        <begin position="23"/>
        <end position="376"/>
    </location>
</feature>
<dbReference type="InterPro" id="IPR025970">
    <property type="entry name" value="SusE"/>
</dbReference>
<evidence type="ECO:0000259" key="2">
    <source>
        <dbReference type="Pfam" id="PF14292"/>
    </source>
</evidence>
<protein>
    <submittedName>
        <fullName evidence="3">SusE domain-containing protein</fullName>
    </submittedName>
</protein>
<name>A0ABX8V748_9FLAO</name>
<dbReference type="PROSITE" id="PS51257">
    <property type="entry name" value="PROKAR_LIPOPROTEIN"/>
    <property type="match status" value="1"/>
</dbReference>
<accession>A0ABX8V748</accession>
<feature type="domain" description="SusE outer membrane protein" evidence="2">
    <location>
        <begin position="23"/>
        <end position="114"/>
    </location>
</feature>
<keyword evidence="4" id="KW-1185">Reference proteome</keyword>
<evidence type="ECO:0000313" key="3">
    <source>
        <dbReference type="EMBL" id="QYJ68670.1"/>
    </source>
</evidence>
<evidence type="ECO:0000256" key="1">
    <source>
        <dbReference type="SAM" id="SignalP"/>
    </source>
</evidence>
<evidence type="ECO:0000313" key="4">
    <source>
        <dbReference type="Proteomes" id="UP000825381"/>
    </source>
</evidence>